<keyword evidence="3" id="KW-1185">Reference proteome</keyword>
<proteinExistence type="predicted"/>
<evidence type="ECO:0000259" key="1">
    <source>
        <dbReference type="Pfam" id="PF12680"/>
    </source>
</evidence>
<dbReference type="InterPro" id="IPR032710">
    <property type="entry name" value="NTF2-like_dom_sf"/>
</dbReference>
<gene>
    <name evidence="2" type="ORF">OLW01_06735</name>
</gene>
<dbReference type="EMBL" id="CP109965">
    <property type="protein sequence ID" value="WAJ71488.1"/>
    <property type="molecule type" value="Genomic_DNA"/>
</dbReference>
<evidence type="ECO:0000313" key="2">
    <source>
        <dbReference type="EMBL" id="WAJ71488.1"/>
    </source>
</evidence>
<protein>
    <submittedName>
        <fullName evidence="2">Nuclear transport factor 2 family protein</fullName>
    </submittedName>
</protein>
<sequence>MHDIKLDAFIDVYQALNIQNIERLDSIYHPSIQFIDPLHHIHGLIELKQYLAHMYQNTISCQFNILSKQIVNDQAFLTWVMTYQHKKIGSGNCIEVDGVSRLKFDQDKVIFHRDYFDLTQMLFDHLPVIGCTSKYIKQKAASV</sequence>
<dbReference type="Pfam" id="PF12680">
    <property type="entry name" value="SnoaL_2"/>
    <property type="match status" value="1"/>
</dbReference>
<dbReference type="SUPFAM" id="SSF54427">
    <property type="entry name" value="NTF2-like"/>
    <property type="match status" value="1"/>
</dbReference>
<dbReference type="Gene3D" id="3.10.450.50">
    <property type="match status" value="1"/>
</dbReference>
<accession>A0ABY7APK1</accession>
<name>A0ABY7APK1_9ALTE</name>
<evidence type="ECO:0000313" key="3">
    <source>
        <dbReference type="Proteomes" id="UP001163726"/>
    </source>
</evidence>
<organism evidence="2 3">
    <name type="scientific">Catenovulum adriaticum</name>
    <dbReference type="NCBI Taxonomy" id="2984846"/>
    <lineage>
        <taxon>Bacteria</taxon>
        <taxon>Pseudomonadati</taxon>
        <taxon>Pseudomonadota</taxon>
        <taxon>Gammaproteobacteria</taxon>
        <taxon>Alteromonadales</taxon>
        <taxon>Alteromonadaceae</taxon>
        <taxon>Catenovulum</taxon>
    </lineage>
</organism>
<feature type="domain" description="SnoaL-like" evidence="1">
    <location>
        <begin position="12"/>
        <end position="110"/>
    </location>
</feature>
<dbReference type="RefSeq" id="WP_268076008.1">
    <property type="nucleotide sequence ID" value="NZ_CP109965.1"/>
</dbReference>
<dbReference type="Proteomes" id="UP001163726">
    <property type="component" value="Chromosome"/>
</dbReference>
<reference evidence="2" key="1">
    <citation type="submission" date="2022-10" db="EMBL/GenBank/DDBJ databases">
        <title>Catenovulum adriacola sp. nov. isolated in the Harbour of Susak.</title>
        <authorList>
            <person name="Schoch T."/>
            <person name="Reich S.J."/>
            <person name="Stoeferle S."/>
            <person name="Flaiz M."/>
            <person name="Kazda M."/>
            <person name="Riedel C.U."/>
            <person name="Duerre P."/>
        </authorList>
    </citation>
    <scope>NUCLEOTIDE SEQUENCE</scope>
    <source>
        <strain evidence="2">TS8</strain>
    </source>
</reference>
<dbReference type="InterPro" id="IPR037401">
    <property type="entry name" value="SnoaL-like"/>
</dbReference>